<gene>
    <name evidence="2" type="ORF">B5J99_03995</name>
</gene>
<keyword evidence="2" id="KW-0378">Hydrolase</keyword>
<sequence>MTVMPASAAFPLARTSAALPLGKPAASAAGAASATASAAAGATGDARTQELRKAAESFEAVFLRQMIGAMRSATKGDTLLGSDAGNQFRDLMDSRLADDMAGKQSFGIAEMVLKQFGVDDK</sequence>
<evidence type="ECO:0000259" key="1">
    <source>
        <dbReference type="Pfam" id="PF10135"/>
    </source>
</evidence>
<accession>A0ABM6M4C2</accession>
<proteinExistence type="predicted"/>
<protein>
    <submittedName>
        <fullName evidence="2">Peptidoglycan hydrolase</fullName>
    </submittedName>
</protein>
<evidence type="ECO:0000313" key="2">
    <source>
        <dbReference type="EMBL" id="ASR50738.1"/>
    </source>
</evidence>
<dbReference type="Pfam" id="PF10135">
    <property type="entry name" value="Rod-binding"/>
    <property type="match status" value="1"/>
</dbReference>
<evidence type="ECO:0000313" key="3">
    <source>
        <dbReference type="Proteomes" id="UP000258016"/>
    </source>
</evidence>
<dbReference type="Proteomes" id="UP000258016">
    <property type="component" value="Chromosome"/>
</dbReference>
<dbReference type="EMBL" id="CP020083">
    <property type="protein sequence ID" value="ASR50738.1"/>
    <property type="molecule type" value="Genomic_DNA"/>
</dbReference>
<name>A0ABM6M4C2_9SPHN</name>
<dbReference type="GO" id="GO:0016787">
    <property type="term" value="F:hydrolase activity"/>
    <property type="evidence" value="ECO:0007669"/>
    <property type="project" value="UniProtKB-KW"/>
</dbReference>
<organism evidence="2 3">
    <name type="scientific">Blastomonas fulva</name>
    <dbReference type="NCBI Taxonomy" id="1550728"/>
    <lineage>
        <taxon>Bacteria</taxon>
        <taxon>Pseudomonadati</taxon>
        <taxon>Pseudomonadota</taxon>
        <taxon>Alphaproteobacteria</taxon>
        <taxon>Sphingomonadales</taxon>
        <taxon>Sphingomonadaceae</taxon>
        <taxon>Blastomonas</taxon>
    </lineage>
</organism>
<keyword evidence="3" id="KW-1185">Reference proteome</keyword>
<dbReference type="InterPro" id="IPR019301">
    <property type="entry name" value="Flagellar_prot_FlgJ_N"/>
</dbReference>
<feature type="domain" description="Flagellar protein FlgJ N-terminal" evidence="1">
    <location>
        <begin position="69"/>
        <end position="115"/>
    </location>
</feature>
<reference evidence="2 3" key="1">
    <citation type="submission" date="2017-03" db="EMBL/GenBank/DDBJ databases">
        <title>Complete genome sequence of Blastomonas fulva degrading microcsystin LR.</title>
        <authorList>
            <person name="Lee H.-g."/>
            <person name="Jin L."/>
            <person name="oh H.-M."/>
        </authorList>
    </citation>
    <scope>NUCLEOTIDE SEQUENCE [LARGE SCALE GENOMIC DNA]</scope>
    <source>
        <strain evidence="2 3">T2</strain>
    </source>
</reference>